<evidence type="ECO:0000313" key="1">
    <source>
        <dbReference type="EMBL" id="WOL03344.1"/>
    </source>
</evidence>
<reference evidence="1 2" key="1">
    <citation type="submission" date="2023-10" db="EMBL/GenBank/DDBJ databases">
        <title>Chromosome-scale genome assembly provides insights into flower coloration mechanisms of Canna indica.</title>
        <authorList>
            <person name="Li C."/>
        </authorList>
    </citation>
    <scope>NUCLEOTIDE SEQUENCE [LARGE SCALE GENOMIC DNA]</scope>
    <source>
        <tissue evidence="1">Flower</tissue>
    </source>
</reference>
<dbReference type="EMBL" id="CP136893">
    <property type="protein sequence ID" value="WOL03344.1"/>
    <property type="molecule type" value="Genomic_DNA"/>
</dbReference>
<keyword evidence="2" id="KW-1185">Reference proteome</keyword>
<organism evidence="1 2">
    <name type="scientific">Canna indica</name>
    <name type="common">Indian-shot</name>
    <dbReference type="NCBI Taxonomy" id="4628"/>
    <lineage>
        <taxon>Eukaryota</taxon>
        <taxon>Viridiplantae</taxon>
        <taxon>Streptophyta</taxon>
        <taxon>Embryophyta</taxon>
        <taxon>Tracheophyta</taxon>
        <taxon>Spermatophyta</taxon>
        <taxon>Magnoliopsida</taxon>
        <taxon>Liliopsida</taxon>
        <taxon>Zingiberales</taxon>
        <taxon>Cannaceae</taxon>
        <taxon>Canna</taxon>
    </lineage>
</organism>
<name>A0AAQ3QA55_9LILI</name>
<dbReference type="AlphaFoldDB" id="A0AAQ3QA55"/>
<gene>
    <name evidence="1" type="ORF">Cni_G12064</name>
</gene>
<proteinExistence type="predicted"/>
<accession>A0AAQ3QA55</accession>
<protein>
    <submittedName>
        <fullName evidence="1">Uncharacterized protein</fullName>
    </submittedName>
</protein>
<dbReference type="Proteomes" id="UP001327560">
    <property type="component" value="Chromosome 4"/>
</dbReference>
<sequence>MGSLLTQHSKATPLSESDERKWVIWNEGNRQCFEDDKNSSMEITVKALVSYTPMTPYTCSCASIARSSSKNRLHDKAEDWAAVSLWLAILLHVKAAIIPLSTHHVT</sequence>
<evidence type="ECO:0000313" key="2">
    <source>
        <dbReference type="Proteomes" id="UP001327560"/>
    </source>
</evidence>